<dbReference type="InterPro" id="IPR000244">
    <property type="entry name" value="Ribosomal_bL9"/>
</dbReference>
<dbReference type="GO" id="GO:0019843">
    <property type="term" value="F:rRNA binding"/>
    <property type="evidence" value="ECO:0007669"/>
    <property type="project" value="UniProtKB-UniRule"/>
</dbReference>
<dbReference type="Pfam" id="PF03948">
    <property type="entry name" value="Ribosomal_L9_C"/>
    <property type="match status" value="1"/>
</dbReference>
<keyword evidence="4 7" id="KW-0689">Ribosomal protein</keyword>
<evidence type="ECO:0000259" key="9">
    <source>
        <dbReference type="PROSITE" id="PS00651"/>
    </source>
</evidence>
<dbReference type="InterPro" id="IPR020594">
    <property type="entry name" value="Ribosomal_bL9_bac/chp"/>
</dbReference>
<sequence>MEVILLQKMANLGPMGKIVKVKNGYARNYLLPMKKALRANEKNKAIFEYQRSILEAKDLEKKIQFEEMATILEKKDFFLIRSAGETGNLYGSVSSRDIADLLAEEGFQINRGQIDLRSPIKSIGTHNITILLHADVSTKITVSIARSSEEIIQKEKTLEKAEADTKAEAESEAEEVNS</sequence>
<dbReference type="InterPro" id="IPR036791">
    <property type="entry name" value="Ribosomal_bL9_C_sf"/>
</dbReference>
<dbReference type="Pfam" id="PF01281">
    <property type="entry name" value="Ribosomal_L9_N"/>
    <property type="match status" value="1"/>
</dbReference>
<keyword evidence="3 7" id="KW-0694">RNA-binding</keyword>
<gene>
    <name evidence="7" type="primary">rplI</name>
    <name evidence="10" type="ORF">G293_01330</name>
</gene>
<keyword evidence="11" id="KW-1185">Reference proteome</keyword>
<dbReference type="RefSeq" id="WP_047263962.1">
    <property type="nucleotide sequence ID" value="NZ_CP004021.1"/>
</dbReference>
<dbReference type="HAMAP" id="MF_00503">
    <property type="entry name" value="Ribosomal_bL9"/>
    <property type="match status" value="1"/>
</dbReference>
<evidence type="ECO:0000256" key="5">
    <source>
        <dbReference type="ARBA" id="ARBA00023274"/>
    </source>
</evidence>
<evidence type="ECO:0000313" key="11">
    <source>
        <dbReference type="Proteomes" id="UP000035503"/>
    </source>
</evidence>
<dbReference type="Proteomes" id="UP000035503">
    <property type="component" value="Chromosome"/>
</dbReference>
<dbReference type="Gene3D" id="3.40.5.10">
    <property type="entry name" value="Ribosomal protein L9, N-terminal domain"/>
    <property type="match status" value="1"/>
</dbReference>
<dbReference type="GO" id="GO:0003735">
    <property type="term" value="F:structural constituent of ribosome"/>
    <property type="evidence" value="ECO:0007669"/>
    <property type="project" value="InterPro"/>
</dbReference>
<keyword evidence="2 7" id="KW-0699">rRNA-binding</keyword>
<dbReference type="InterPro" id="IPR020069">
    <property type="entry name" value="Ribosomal_bL9_C"/>
</dbReference>
<evidence type="ECO:0000256" key="7">
    <source>
        <dbReference type="HAMAP-Rule" id="MF_00503"/>
    </source>
</evidence>
<evidence type="ECO:0000256" key="6">
    <source>
        <dbReference type="ARBA" id="ARBA00035292"/>
    </source>
</evidence>
<feature type="compositionally biased region" description="Basic and acidic residues" evidence="8">
    <location>
        <begin position="156"/>
        <end position="169"/>
    </location>
</feature>
<dbReference type="GO" id="GO:0006412">
    <property type="term" value="P:translation"/>
    <property type="evidence" value="ECO:0007669"/>
    <property type="project" value="UniProtKB-UniRule"/>
</dbReference>
<evidence type="ECO:0000256" key="2">
    <source>
        <dbReference type="ARBA" id="ARBA00022730"/>
    </source>
</evidence>
<proteinExistence type="inferred from homology"/>
<comment type="function">
    <text evidence="7">Binds to the 23S rRNA.</text>
</comment>
<evidence type="ECO:0000256" key="4">
    <source>
        <dbReference type="ARBA" id="ARBA00022980"/>
    </source>
</evidence>
<dbReference type="Gene3D" id="3.10.430.100">
    <property type="entry name" value="Ribosomal protein L9, C-terminal domain"/>
    <property type="match status" value="1"/>
</dbReference>
<dbReference type="PATRIC" id="fig|1277257.4.peg.291"/>
<dbReference type="GO" id="GO:1990904">
    <property type="term" value="C:ribonucleoprotein complex"/>
    <property type="evidence" value="ECO:0007669"/>
    <property type="project" value="UniProtKB-KW"/>
</dbReference>
<protein>
    <recommendedName>
        <fullName evidence="6 7">Large ribosomal subunit protein bL9</fullName>
    </recommendedName>
</protein>
<feature type="domain" description="Ribosomal protein L9" evidence="9">
    <location>
        <begin position="13"/>
        <end position="40"/>
    </location>
</feature>
<keyword evidence="5 7" id="KW-0687">Ribonucleoprotein</keyword>
<evidence type="ECO:0000256" key="3">
    <source>
        <dbReference type="ARBA" id="ARBA00022884"/>
    </source>
</evidence>
<dbReference type="NCBIfam" id="TIGR00158">
    <property type="entry name" value="L9"/>
    <property type="match status" value="1"/>
</dbReference>
<dbReference type="EMBL" id="CP004021">
    <property type="protein sequence ID" value="AKK19898.1"/>
    <property type="molecule type" value="Genomic_DNA"/>
</dbReference>
<evidence type="ECO:0000256" key="8">
    <source>
        <dbReference type="SAM" id="MobiDB-lite"/>
    </source>
</evidence>
<accession>A0A0G3I638</accession>
<dbReference type="InterPro" id="IPR020070">
    <property type="entry name" value="Ribosomal_bL9_N"/>
</dbReference>
<dbReference type="OrthoDB" id="9788336at2"/>
<dbReference type="SUPFAM" id="SSF55653">
    <property type="entry name" value="Ribosomal protein L9 C-domain"/>
    <property type="match status" value="1"/>
</dbReference>
<comment type="similarity">
    <text evidence="1 7">Belongs to the bacterial ribosomal protein bL9 family.</text>
</comment>
<name>A0A0G3I638_LIBAF</name>
<dbReference type="PROSITE" id="PS00651">
    <property type="entry name" value="RIBOSOMAL_L9"/>
    <property type="match status" value="1"/>
</dbReference>
<feature type="region of interest" description="Disordered" evidence="8">
    <location>
        <begin position="156"/>
        <end position="178"/>
    </location>
</feature>
<dbReference type="InterPro" id="IPR036935">
    <property type="entry name" value="Ribosomal_bL9_N_sf"/>
</dbReference>
<dbReference type="KEGG" id="lau:G293_01330"/>
<reference evidence="10 11" key="1">
    <citation type="journal article" date="2015" name="Genome Announc.">
        <title>Complete Genome Sequence of 'Candidatus Liberibacter africanus,' a Bacterium Associated with Citrus Huanglongbing.</title>
        <authorList>
            <person name="Lin H."/>
            <person name="Pietersen G."/>
            <person name="Han C."/>
            <person name="Read D.A."/>
            <person name="Lou B."/>
            <person name="Gupta G."/>
            <person name="Civerolo E.L."/>
        </authorList>
    </citation>
    <scope>NUCLEOTIDE SEQUENCE [LARGE SCALE GENOMIC DNA]</scope>
    <source>
        <strain evidence="10 11">PTSAPSY</strain>
    </source>
</reference>
<evidence type="ECO:0000256" key="1">
    <source>
        <dbReference type="ARBA" id="ARBA00010605"/>
    </source>
</evidence>
<evidence type="ECO:0000313" key="10">
    <source>
        <dbReference type="EMBL" id="AKK19898.1"/>
    </source>
</evidence>
<dbReference type="STRING" id="1277257.G293_01330"/>
<organism evidence="10 11">
    <name type="scientific">Candidatus Liberibacter africanus PTSAPSY</name>
    <dbReference type="NCBI Taxonomy" id="1277257"/>
    <lineage>
        <taxon>Bacteria</taxon>
        <taxon>Pseudomonadati</taxon>
        <taxon>Pseudomonadota</taxon>
        <taxon>Alphaproteobacteria</taxon>
        <taxon>Hyphomicrobiales</taxon>
        <taxon>Rhizobiaceae</taxon>
        <taxon>Liberibacter</taxon>
    </lineage>
</organism>
<dbReference type="PANTHER" id="PTHR21368">
    <property type="entry name" value="50S RIBOSOMAL PROTEIN L9"/>
    <property type="match status" value="1"/>
</dbReference>
<dbReference type="SUPFAM" id="SSF55658">
    <property type="entry name" value="L9 N-domain-like"/>
    <property type="match status" value="1"/>
</dbReference>
<dbReference type="AlphaFoldDB" id="A0A0G3I638"/>
<dbReference type="GO" id="GO:0005840">
    <property type="term" value="C:ribosome"/>
    <property type="evidence" value="ECO:0007669"/>
    <property type="project" value="UniProtKB-KW"/>
</dbReference>
<dbReference type="InterPro" id="IPR009027">
    <property type="entry name" value="Ribosomal_bL9/RNase_H1_N"/>
</dbReference>